<evidence type="ECO:0000313" key="1">
    <source>
        <dbReference type="EMBL" id="VEN73685.1"/>
    </source>
</evidence>
<gene>
    <name evidence="1" type="ORF">EPICR_20152</name>
</gene>
<sequence>MISPKKKGMGLHMEPVYSRIRERARRVVADFPEPVFYQDFQEESARSRRVFETHPVLRKIKAEAYPRMDNDLGHGVRHVEAVAIDAGTLVMIEGGKMGLPPTELARKAVLGHCAGILHDIKRKEKNHAEKGALFAGKALQNHPFSPEEIRDICRAIRLHTAFKENPRPVSGALVADCLHDADKFRWGPDNFTDTVWHMASFFKTPLSRFIEFYPAGMESLRVIRGAFRTETGRKYGPGFIDAGISAGEKIFKIIRNEFRDA</sequence>
<proteinExistence type="predicted"/>
<dbReference type="AlphaFoldDB" id="A0A484HG77"/>
<name>A0A484HG77_9BACT</name>
<dbReference type="SUPFAM" id="SSF109604">
    <property type="entry name" value="HD-domain/PDEase-like"/>
    <property type="match status" value="1"/>
</dbReference>
<evidence type="ECO:0008006" key="2">
    <source>
        <dbReference type="Google" id="ProtNLM"/>
    </source>
</evidence>
<dbReference type="EMBL" id="CAACVI010000012">
    <property type="protein sequence ID" value="VEN73685.1"/>
    <property type="molecule type" value="Genomic_DNA"/>
</dbReference>
<dbReference type="Gene3D" id="1.10.3210.10">
    <property type="entry name" value="Hypothetical protein af1432"/>
    <property type="match status" value="1"/>
</dbReference>
<organism evidence="1">
    <name type="scientific">uncultured Desulfobacteraceae bacterium</name>
    <dbReference type="NCBI Taxonomy" id="218296"/>
    <lineage>
        <taxon>Bacteria</taxon>
        <taxon>Pseudomonadati</taxon>
        <taxon>Thermodesulfobacteriota</taxon>
        <taxon>Desulfobacteria</taxon>
        <taxon>Desulfobacterales</taxon>
        <taxon>Desulfobacteraceae</taxon>
        <taxon>environmental samples</taxon>
    </lineage>
</organism>
<reference evidence="1" key="1">
    <citation type="submission" date="2019-01" db="EMBL/GenBank/DDBJ databases">
        <authorList>
            <consortium name="Genoscope - CEA"/>
            <person name="William W."/>
        </authorList>
    </citation>
    <scope>NUCLEOTIDE SEQUENCE</scope>
    <source>
        <strain evidence="1">CR-1</strain>
    </source>
</reference>
<protein>
    <recommendedName>
        <fullName evidence="2">HD domain-containing protein</fullName>
    </recommendedName>
</protein>
<accession>A0A484HG77</accession>